<evidence type="ECO:0000256" key="8">
    <source>
        <dbReference type="ARBA" id="ARBA00022989"/>
    </source>
</evidence>
<evidence type="ECO:0000256" key="10">
    <source>
        <dbReference type="ARBA" id="ARBA00024973"/>
    </source>
</evidence>
<evidence type="ECO:0000259" key="12">
    <source>
        <dbReference type="Pfam" id="PF02687"/>
    </source>
</evidence>
<evidence type="ECO:0000256" key="6">
    <source>
        <dbReference type="ARBA" id="ARBA00022475"/>
    </source>
</evidence>
<dbReference type="InterPro" id="IPR051125">
    <property type="entry name" value="ABC-4/HrtB_transporter"/>
</dbReference>
<dbReference type="PANTHER" id="PTHR43738">
    <property type="entry name" value="ABC TRANSPORTER, MEMBRANE PROTEIN"/>
    <property type="match status" value="1"/>
</dbReference>
<keyword evidence="9 11" id="KW-0472">Membrane</keyword>
<evidence type="ECO:0000313" key="14">
    <source>
        <dbReference type="EMBL" id="RLU59082.1"/>
    </source>
</evidence>
<evidence type="ECO:0000256" key="9">
    <source>
        <dbReference type="ARBA" id="ARBA00023136"/>
    </source>
</evidence>
<evidence type="ECO:0000256" key="2">
    <source>
        <dbReference type="ARBA" id="ARBA00008697"/>
    </source>
</evidence>
<dbReference type="PANTHER" id="PTHR43738:SF1">
    <property type="entry name" value="HEMIN TRANSPORT SYSTEM PERMEASE PROTEIN HRTB-RELATED"/>
    <property type="match status" value="1"/>
</dbReference>
<evidence type="ECO:0000259" key="13">
    <source>
        <dbReference type="Pfam" id="PF12704"/>
    </source>
</evidence>
<comment type="function">
    <text evidence="10">Part of the ABC transporter complex hrt involved in hemin import. Responsible for the translocation of the substrate across the membrane.</text>
</comment>
<keyword evidence="6" id="KW-1003">Cell membrane</keyword>
<evidence type="ECO:0000313" key="15">
    <source>
        <dbReference type="Proteomes" id="UP000269148"/>
    </source>
</evidence>
<feature type="transmembrane region" description="Helical" evidence="11">
    <location>
        <begin position="324"/>
        <end position="345"/>
    </location>
</feature>
<dbReference type="EMBL" id="QLQD01000013">
    <property type="protein sequence ID" value="RLU59082.1"/>
    <property type="molecule type" value="Genomic_DNA"/>
</dbReference>
<comment type="caution">
    <text evidence="14">The sequence shown here is derived from an EMBL/GenBank/DDBJ whole genome shotgun (WGS) entry which is preliminary data.</text>
</comment>
<dbReference type="AlphaFoldDB" id="A0A3L8GME4"/>
<sequence>MKVVWSELRYQPKKYILIELLIVLMIFMVIFLTGLTNGLGRAVSAQIDNYGNKTYLLSEDAEGIITFSNISKDLDHTIEDLALKDKAELVIQRSGVQLGNNAQSKDLTYFAIEKSDLLNPKIVEGKALSAKEGEIVLDSSFKETLSIGSSIRDKASQMPLKVVGFTDDAMYGHSAVGFITPKTFETMKKASNPQYQWQAQAIVTSDVIKPKKLPKELKAYQKEDIITKIPGYQAEHLTLTMITWVLLIASSAILGVFFYILTLQKLKQFGVLKAIGMSMTAITGIQLSQISLLSLFGLVTGLGLTSLLASILPSAMPFYLKTSNVLLVSLSFLVISISCGALSLFKVRQVDPVEVIGGNGE</sequence>
<dbReference type="GO" id="GO:0005886">
    <property type="term" value="C:plasma membrane"/>
    <property type="evidence" value="ECO:0007669"/>
    <property type="project" value="UniProtKB-SubCell"/>
</dbReference>
<dbReference type="InterPro" id="IPR025857">
    <property type="entry name" value="MacB_PCD"/>
</dbReference>
<feature type="domain" description="MacB-like periplasmic core" evidence="13">
    <location>
        <begin position="20"/>
        <end position="202"/>
    </location>
</feature>
<name>A0A3L8GME4_STRIN</name>
<evidence type="ECO:0000256" key="4">
    <source>
        <dbReference type="ARBA" id="ARBA00016962"/>
    </source>
</evidence>
<proteinExistence type="inferred from homology"/>
<accession>A0A3L8GME4</accession>
<comment type="subunit">
    <text evidence="3">The complex is composed of two ATP-binding proteins (HrtA), two transmembrane proteins (HrtB) and a solute-binding protein.</text>
</comment>
<reference evidence="14 15" key="1">
    <citation type="submission" date="2018-06" db="EMBL/GenBank/DDBJ databases">
        <title>Mutators as drivers of adaptation in pathogenic bacteria and a risk factor for host jumps and vaccine escape.</title>
        <authorList>
            <person name="Barnes A.C."/>
            <person name="Silayeva O."/>
        </authorList>
    </citation>
    <scope>NUCLEOTIDE SEQUENCE [LARGE SCALE GENOMIC DNA]</scope>
    <source>
        <strain evidence="14 15">QMA0445</strain>
    </source>
</reference>
<dbReference type="RefSeq" id="WP_121791915.1">
    <property type="nucleotide sequence ID" value="NZ_QLQC01000016.1"/>
</dbReference>
<gene>
    <name evidence="14" type="ORF">DIY07_01115</name>
</gene>
<dbReference type="Pfam" id="PF02687">
    <property type="entry name" value="FtsX"/>
    <property type="match status" value="1"/>
</dbReference>
<keyword evidence="7 11" id="KW-0812">Transmembrane</keyword>
<keyword evidence="8 11" id="KW-1133">Transmembrane helix</keyword>
<dbReference type="Pfam" id="PF12704">
    <property type="entry name" value="MacB_PCD"/>
    <property type="match status" value="1"/>
</dbReference>
<protein>
    <recommendedName>
        <fullName evidence="4">Putative hemin transport system permease protein HrtB</fullName>
    </recommendedName>
</protein>
<feature type="transmembrane region" description="Helical" evidence="11">
    <location>
        <begin position="293"/>
        <end position="312"/>
    </location>
</feature>
<organism evidence="14 15">
    <name type="scientific">Streptococcus iniae</name>
    <name type="common">Streptococcus shiloi</name>
    <dbReference type="NCBI Taxonomy" id="1346"/>
    <lineage>
        <taxon>Bacteria</taxon>
        <taxon>Bacillati</taxon>
        <taxon>Bacillota</taxon>
        <taxon>Bacilli</taxon>
        <taxon>Lactobacillales</taxon>
        <taxon>Streptococcaceae</taxon>
        <taxon>Streptococcus</taxon>
    </lineage>
</organism>
<evidence type="ECO:0000256" key="11">
    <source>
        <dbReference type="SAM" id="Phobius"/>
    </source>
</evidence>
<feature type="transmembrane region" description="Helical" evidence="11">
    <location>
        <begin position="241"/>
        <end position="262"/>
    </location>
</feature>
<evidence type="ECO:0000256" key="5">
    <source>
        <dbReference type="ARBA" id="ARBA00022448"/>
    </source>
</evidence>
<dbReference type="STRING" id="1346.BMF34_01365"/>
<dbReference type="OrthoDB" id="384327at2"/>
<keyword evidence="5" id="KW-0813">Transport</keyword>
<dbReference type="InterPro" id="IPR003838">
    <property type="entry name" value="ABC3_permease_C"/>
</dbReference>
<evidence type="ECO:0000256" key="1">
    <source>
        <dbReference type="ARBA" id="ARBA00004651"/>
    </source>
</evidence>
<evidence type="ECO:0000256" key="3">
    <source>
        <dbReference type="ARBA" id="ARBA00011131"/>
    </source>
</evidence>
<comment type="subcellular location">
    <subcellularLocation>
        <location evidence="1">Cell membrane</location>
        <topology evidence="1">Multi-pass membrane protein</topology>
    </subcellularLocation>
</comment>
<feature type="transmembrane region" description="Helical" evidence="11">
    <location>
        <begin position="15"/>
        <end position="35"/>
    </location>
</feature>
<evidence type="ECO:0000256" key="7">
    <source>
        <dbReference type="ARBA" id="ARBA00022692"/>
    </source>
</evidence>
<dbReference type="Proteomes" id="UP000269148">
    <property type="component" value="Unassembled WGS sequence"/>
</dbReference>
<feature type="domain" description="ABC3 transporter permease C-terminal" evidence="12">
    <location>
        <begin position="241"/>
        <end position="351"/>
    </location>
</feature>
<comment type="similarity">
    <text evidence="2">Belongs to the ABC-4 integral membrane protein family. HrtB subfamily.</text>
</comment>